<dbReference type="InterPro" id="IPR006059">
    <property type="entry name" value="SBP"/>
</dbReference>
<dbReference type="Proteomes" id="UP000199077">
    <property type="component" value="Chromosome I"/>
</dbReference>
<feature type="signal peptide" evidence="4">
    <location>
        <begin position="1"/>
        <end position="24"/>
    </location>
</feature>
<proteinExistence type="inferred from homology"/>
<name>A0A1H0T746_9MICO</name>
<evidence type="ECO:0000256" key="1">
    <source>
        <dbReference type="ARBA" id="ARBA00008520"/>
    </source>
</evidence>
<dbReference type="STRING" id="443156.SAMN04489867_2657"/>
<dbReference type="GO" id="GO:0055052">
    <property type="term" value="C:ATP-binding cassette (ABC) transporter complex, substrate-binding subunit-containing"/>
    <property type="evidence" value="ECO:0007669"/>
    <property type="project" value="TreeGrafter"/>
</dbReference>
<dbReference type="AlphaFoldDB" id="A0A1H0T746"/>
<dbReference type="EMBL" id="LT629711">
    <property type="protein sequence ID" value="SDP49550.1"/>
    <property type="molecule type" value="Genomic_DNA"/>
</dbReference>
<dbReference type="PROSITE" id="PS51257">
    <property type="entry name" value="PROKAR_LIPOPROTEIN"/>
    <property type="match status" value="1"/>
</dbReference>
<dbReference type="GO" id="GO:1901982">
    <property type="term" value="F:maltose binding"/>
    <property type="evidence" value="ECO:0007669"/>
    <property type="project" value="TreeGrafter"/>
</dbReference>
<protein>
    <submittedName>
        <fullName evidence="5">Carbohydrate ABC transporter substrate-binding protein, CUT1 family</fullName>
    </submittedName>
</protein>
<dbReference type="PANTHER" id="PTHR30061">
    <property type="entry name" value="MALTOSE-BINDING PERIPLASMIC PROTEIN"/>
    <property type="match status" value="1"/>
</dbReference>
<keyword evidence="3 4" id="KW-0732">Signal</keyword>
<dbReference type="RefSeq" id="WP_172829406.1">
    <property type="nucleotide sequence ID" value="NZ_LT629711.1"/>
</dbReference>
<dbReference type="SUPFAM" id="SSF53850">
    <property type="entry name" value="Periplasmic binding protein-like II"/>
    <property type="match status" value="1"/>
</dbReference>
<evidence type="ECO:0000256" key="3">
    <source>
        <dbReference type="ARBA" id="ARBA00022729"/>
    </source>
</evidence>
<gene>
    <name evidence="5" type="ORF">SAMN04489867_2657</name>
</gene>
<accession>A0A1H0T746</accession>
<dbReference type="Gene3D" id="3.40.190.10">
    <property type="entry name" value="Periplasmic binding protein-like II"/>
    <property type="match status" value="2"/>
</dbReference>
<dbReference type="Pfam" id="PF01547">
    <property type="entry name" value="SBP_bac_1"/>
    <property type="match status" value="1"/>
</dbReference>
<evidence type="ECO:0000313" key="5">
    <source>
        <dbReference type="EMBL" id="SDP49550.1"/>
    </source>
</evidence>
<organism evidence="5 6">
    <name type="scientific">Pedococcus dokdonensis</name>
    <dbReference type="NCBI Taxonomy" id="443156"/>
    <lineage>
        <taxon>Bacteria</taxon>
        <taxon>Bacillati</taxon>
        <taxon>Actinomycetota</taxon>
        <taxon>Actinomycetes</taxon>
        <taxon>Micrococcales</taxon>
        <taxon>Intrasporangiaceae</taxon>
        <taxon>Pedococcus</taxon>
    </lineage>
</organism>
<evidence type="ECO:0000256" key="4">
    <source>
        <dbReference type="SAM" id="SignalP"/>
    </source>
</evidence>
<evidence type="ECO:0000256" key="2">
    <source>
        <dbReference type="ARBA" id="ARBA00022448"/>
    </source>
</evidence>
<dbReference type="GO" id="GO:0015768">
    <property type="term" value="P:maltose transport"/>
    <property type="evidence" value="ECO:0007669"/>
    <property type="project" value="TreeGrafter"/>
</dbReference>
<keyword evidence="6" id="KW-1185">Reference proteome</keyword>
<dbReference type="PANTHER" id="PTHR30061:SF50">
    <property type="entry name" value="MALTOSE_MALTODEXTRIN-BINDING PERIPLASMIC PROTEIN"/>
    <property type="match status" value="1"/>
</dbReference>
<keyword evidence="2" id="KW-0813">Transport</keyword>
<reference evidence="6" key="1">
    <citation type="submission" date="2016-10" db="EMBL/GenBank/DDBJ databases">
        <authorList>
            <person name="Varghese N."/>
            <person name="Submissions S."/>
        </authorList>
    </citation>
    <scope>NUCLEOTIDE SEQUENCE [LARGE SCALE GENOMIC DNA]</scope>
    <source>
        <strain evidence="6">DSM 22329</strain>
    </source>
</reference>
<comment type="similarity">
    <text evidence="1">Belongs to the bacterial solute-binding protein 1 family.</text>
</comment>
<dbReference type="GO" id="GO:0042956">
    <property type="term" value="P:maltodextrin transmembrane transport"/>
    <property type="evidence" value="ECO:0007669"/>
    <property type="project" value="TreeGrafter"/>
</dbReference>
<feature type="chain" id="PRO_5038420332" evidence="4">
    <location>
        <begin position="25"/>
        <end position="427"/>
    </location>
</feature>
<sequence>MKQRWTAPALAAAVGLTLALSACGGDAKSGSGDKAEKNALTVWLMNGSVPDKVVQEVNADLAKQHPGATVTVEVQEWNGIQDKLTTALAGNNPPDVIEMGNTQNAKFSQSGALLDLDADKAKLGIDSWSKGMASSGVWDGKTYGAPLLAANRVVIYRTDLFEKAGVAVPKTFDEWVAATKKLNQANASTKNFQGIYLPGQSWYVFAGLLWDAGGDLAVKDGDAWKGGLDTPAAAEAMSKYAQLQSLSKAPKDVDEATPQQFEVFAEGNVAQMIGLPWEMGSAVGANKKLDGKVAVFPIPSSSADKSGSVFLGGSNVGISAGSDSPKLAADWLALMTGEKYQTELALASNVVPNRTALLSKLTDPTAKTMAAAAANGKVTPVDPRWAGVEAGANPVKDYMTAVLTGTDPATAGAKASAEITKRMSGAL</sequence>
<evidence type="ECO:0000313" key="6">
    <source>
        <dbReference type="Proteomes" id="UP000199077"/>
    </source>
</evidence>